<dbReference type="EMBL" id="JAWDGP010006383">
    <property type="protein sequence ID" value="KAK3741985.1"/>
    <property type="molecule type" value="Genomic_DNA"/>
</dbReference>
<accession>A0AAE0YDY6</accession>
<comment type="caution">
    <text evidence="1">The sequence shown here is derived from an EMBL/GenBank/DDBJ whole genome shotgun (WGS) entry which is preliminary data.</text>
</comment>
<name>A0AAE0YDY6_9GAST</name>
<keyword evidence="2" id="KW-1185">Reference proteome</keyword>
<evidence type="ECO:0000313" key="1">
    <source>
        <dbReference type="EMBL" id="KAK3741985.1"/>
    </source>
</evidence>
<evidence type="ECO:0000313" key="2">
    <source>
        <dbReference type="Proteomes" id="UP001283361"/>
    </source>
</evidence>
<dbReference type="Proteomes" id="UP001283361">
    <property type="component" value="Unassembled WGS sequence"/>
</dbReference>
<protein>
    <submittedName>
        <fullName evidence="1">Uncharacterized protein</fullName>
    </submittedName>
</protein>
<reference evidence="1" key="1">
    <citation type="journal article" date="2023" name="G3 (Bethesda)">
        <title>A reference genome for the long-term kleptoplast-retaining sea slug Elysia crispata morphotype clarki.</title>
        <authorList>
            <person name="Eastman K.E."/>
            <person name="Pendleton A.L."/>
            <person name="Shaikh M.A."/>
            <person name="Suttiyut T."/>
            <person name="Ogas R."/>
            <person name="Tomko P."/>
            <person name="Gavelis G."/>
            <person name="Widhalm J.R."/>
            <person name="Wisecaver J.H."/>
        </authorList>
    </citation>
    <scope>NUCLEOTIDE SEQUENCE</scope>
    <source>
        <strain evidence="1">ECLA1</strain>
    </source>
</reference>
<organism evidence="1 2">
    <name type="scientific">Elysia crispata</name>
    <name type="common">lettuce slug</name>
    <dbReference type="NCBI Taxonomy" id="231223"/>
    <lineage>
        <taxon>Eukaryota</taxon>
        <taxon>Metazoa</taxon>
        <taxon>Spiralia</taxon>
        <taxon>Lophotrochozoa</taxon>
        <taxon>Mollusca</taxon>
        <taxon>Gastropoda</taxon>
        <taxon>Heterobranchia</taxon>
        <taxon>Euthyneura</taxon>
        <taxon>Panpulmonata</taxon>
        <taxon>Sacoglossa</taxon>
        <taxon>Placobranchoidea</taxon>
        <taxon>Plakobranchidae</taxon>
        <taxon>Elysia</taxon>
    </lineage>
</organism>
<gene>
    <name evidence="1" type="ORF">RRG08_024731</name>
</gene>
<sequence length="103" mass="11677">MVEVEVKWVKEKEDYGAVINGDRMVCWQNLVVITRGKPVGNTQSSDCLQAIHSKLNPNNLLQPWFQSGRQLKHCGFNLSYRCLPTVMYLRLKKAGGRGKQSSP</sequence>
<dbReference type="AlphaFoldDB" id="A0AAE0YDY6"/>
<proteinExistence type="predicted"/>